<reference evidence="7 8" key="1">
    <citation type="submission" date="2024-05" db="EMBL/GenBank/DDBJ databases">
        <title>Genome Sequence and Characterization of the New Strain Purple Sulfur Bacterium of Genus Thioalkalicoccus.</title>
        <authorList>
            <person name="Bryantseva I.A."/>
            <person name="Kyndt J.A."/>
            <person name="Imhoff J.F."/>
        </authorList>
    </citation>
    <scope>NUCLEOTIDE SEQUENCE [LARGE SCALE GENOMIC DNA]</scope>
    <source>
        <strain evidence="7 8">Um2</strain>
    </source>
</reference>
<organism evidence="7 8">
    <name type="scientific">Thioalkalicoccus limnaeus</name>
    <dbReference type="NCBI Taxonomy" id="120681"/>
    <lineage>
        <taxon>Bacteria</taxon>
        <taxon>Pseudomonadati</taxon>
        <taxon>Pseudomonadota</taxon>
        <taxon>Gammaproteobacteria</taxon>
        <taxon>Chromatiales</taxon>
        <taxon>Chromatiaceae</taxon>
        <taxon>Thioalkalicoccus</taxon>
    </lineage>
</organism>
<dbReference type="EC" id="3.4.21.-" evidence="7"/>
<dbReference type="Gene3D" id="6.20.330.10">
    <property type="match status" value="1"/>
</dbReference>
<gene>
    <name evidence="7" type="ORF">ABC977_08485</name>
</gene>
<evidence type="ECO:0000256" key="2">
    <source>
        <dbReference type="ARBA" id="ARBA00022670"/>
    </source>
</evidence>
<dbReference type="GO" id="GO:0016787">
    <property type="term" value="F:hydrolase activity"/>
    <property type="evidence" value="ECO:0007669"/>
    <property type="project" value="UniProtKB-KW"/>
</dbReference>
<dbReference type="PANTHER" id="PTHR42987">
    <property type="entry name" value="PEPTIDASE S49"/>
    <property type="match status" value="1"/>
</dbReference>
<keyword evidence="2" id="KW-0645">Protease</keyword>
<feature type="domain" description="Peptidase S49" evidence="6">
    <location>
        <begin position="146"/>
        <end position="290"/>
    </location>
</feature>
<name>A0ABV4BD47_9GAMM</name>
<comment type="similarity">
    <text evidence="1">Belongs to the peptidase S49 family.</text>
</comment>
<dbReference type="InterPro" id="IPR047272">
    <property type="entry name" value="S49_SppA_C"/>
</dbReference>
<evidence type="ECO:0000313" key="7">
    <source>
        <dbReference type="EMBL" id="MEY6432438.1"/>
    </source>
</evidence>
<dbReference type="Proteomes" id="UP001564408">
    <property type="component" value="Unassembled WGS sequence"/>
</dbReference>
<evidence type="ECO:0000256" key="3">
    <source>
        <dbReference type="ARBA" id="ARBA00022801"/>
    </source>
</evidence>
<dbReference type="SUPFAM" id="SSF52096">
    <property type="entry name" value="ClpP/crotonase"/>
    <property type="match status" value="1"/>
</dbReference>
<evidence type="ECO:0000256" key="4">
    <source>
        <dbReference type="ARBA" id="ARBA00022825"/>
    </source>
</evidence>
<evidence type="ECO:0000256" key="5">
    <source>
        <dbReference type="SAM" id="Phobius"/>
    </source>
</evidence>
<dbReference type="Gene3D" id="3.90.226.10">
    <property type="entry name" value="2-enoyl-CoA Hydratase, Chain A, domain 1"/>
    <property type="match status" value="1"/>
</dbReference>
<dbReference type="InterPro" id="IPR029045">
    <property type="entry name" value="ClpP/crotonase-like_dom_sf"/>
</dbReference>
<evidence type="ECO:0000259" key="6">
    <source>
        <dbReference type="Pfam" id="PF01343"/>
    </source>
</evidence>
<dbReference type="CDD" id="cd07023">
    <property type="entry name" value="S49_Sppa_N_C"/>
    <property type="match status" value="1"/>
</dbReference>
<evidence type="ECO:0000313" key="8">
    <source>
        <dbReference type="Proteomes" id="UP001564408"/>
    </source>
</evidence>
<accession>A0ABV4BD47</accession>
<keyword evidence="4" id="KW-0720">Serine protease</keyword>
<dbReference type="PANTHER" id="PTHR42987:SF8">
    <property type="entry name" value="PROTEINASE"/>
    <property type="match status" value="1"/>
</dbReference>
<dbReference type="EMBL" id="JBDKXB010000008">
    <property type="protein sequence ID" value="MEY6432438.1"/>
    <property type="molecule type" value="Genomic_DNA"/>
</dbReference>
<keyword evidence="5" id="KW-1133">Transmembrane helix</keyword>
<keyword evidence="5" id="KW-0472">Membrane</keyword>
<feature type="transmembrane region" description="Helical" evidence="5">
    <location>
        <begin position="45"/>
        <end position="64"/>
    </location>
</feature>
<sequence length="334" mass="37381">MNWRFWRRAGRDLPQPGAPNWEQAMIGHMANEYLRERRRRRRWSSFFKGLFLVYLFAVLISFYAEDLVDRVRDGEGHTALIEVKGIIAPDTRASADRVVGALRAAFEDERTRGVVLRINSPGGSPVQAGYINDEIRRLKAQYLEDHDRAMPVYAVAADLCASGAYYIAVAADEIYADKASLIGSIGVRIDGFGLEELIDKLGIERRLMTAGQNKGILDPFSPMTDKQRDFLQGVLDELHQQFIAAVKAGRGDRLNGDEAIFSGLFWSGEQSVEMGLVDGLGSASYVARELIGAEKFVDFTKKGDLWERLSERLATEIAGAWLRMTTADSLPSWR</sequence>
<protein>
    <submittedName>
        <fullName evidence="7">S49 family peptidase</fullName>
        <ecNumber evidence="7">3.4.21.-</ecNumber>
    </submittedName>
</protein>
<keyword evidence="3 7" id="KW-0378">Hydrolase</keyword>
<comment type="caution">
    <text evidence="7">The sequence shown here is derived from an EMBL/GenBank/DDBJ whole genome shotgun (WGS) entry which is preliminary data.</text>
</comment>
<proteinExistence type="inferred from homology"/>
<evidence type="ECO:0000256" key="1">
    <source>
        <dbReference type="ARBA" id="ARBA00008683"/>
    </source>
</evidence>
<dbReference type="InterPro" id="IPR002142">
    <property type="entry name" value="Peptidase_S49"/>
</dbReference>
<keyword evidence="8" id="KW-1185">Reference proteome</keyword>
<dbReference type="RefSeq" id="WP_369666825.1">
    <property type="nucleotide sequence ID" value="NZ_JBDKXB010000008.1"/>
</dbReference>
<dbReference type="Pfam" id="PF01343">
    <property type="entry name" value="Peptidase_S49"/>
    <property type="match status" value="1"/>
</dbReference>
<keyword evidence="5" id="KW-0812">Transmembrane</keyword>